<feature type="active site" description="Charge relay system" evidence="5">
    <location>
        <position position="197"/>
    </location>
</feature>
<dbReference type="EMBL" id="AORV01000061">
    <property type="protein sequence ID" value="EMS69980.1"/>
    <property type="molecule type" value="Genomic_DNA"/>
</dbReference>
<keyword evidence="2 5" id="KW-0645">Protease</keyword>
<feature type="active site" description="Charge relay system" evidence="5">
    <location>
        <position position="10"/>
    </location>
</feature>
<dbReference type="Proteomes" id="UP000014155">
    <property type="component" value="Unassembled WGS sequence"/>
</dbReference>
<keyword evidence="3 5" id="KW-0378">Hydrolase</keyword>
<dbReference type="InterPro" id="IPR036852">
    <property type="entry name" value="Peptidase_S8/S53_dom_sf"/>
</dbReference>
<dbReference type="STRING" id="1195236.CTER_4371"/>
<proteinExistence type="inferred from homology"/>
<reference evidence="7 8" key="1">
    <citation type="journal article" date="2013" name="Genome Announc.">
        <title>Draft Genome Sequence of the Cellulolytic, Mesophilic, Anaerobic Bacterium Clostridium termitidis Strain CT1112 (DSM 5398).</title>
        <authorList>
            <person name="Lal S."/>
            <person name="Ramachandran U."/>
            <person name="Zhang X."/>
            <person name="Munir R."/>
            <person name="Sparling R."/>
            <person name="Levin D.B."/>
        </authorList>
    </citation>
    <scope>NUCLEOTIDE SEQUENCE [LARGE SCALE GENOMIC DNA]</scope>
    <source>
        <strain evidence="7 8">CT1112</strain>
    </source>
</reference>
<dbReference type="PROSITE" id="PS51892">
    <property type="entry name" value="SUBTILASE"/>
    <property type="match status" value="1"/>
</dbReference>
<evidence type="ECO:0000259" key="6">
    <source>
        <dbReference type="Pfam" id="PF00082"/>
    </source>
</evidence>
<dbReference type="AlphaFoldDB" id="S0FFU6"/>
<dbReference type="Pfam" id="PF00082">
    <property type="entry name" value="Peptidase_S8"/>
    <property type="match status" value="1"/>
</dbReference>
<dbReference type="PATRIC" id="fig|1195236.3.peg.4557"/>
<dbReference type="Gene3D" id="3.40.50.200">
    <property type="entry name" value="Peptidase S8/S53 domain"/>
    <property type="match status" value="1"/>
</dbReference>
<dbReference type="PANTHER" id="PTHR43806">
    <property type="entry name" value="PEPTIDASE S8"/>
    <property type="match status" value="1"/>
</dbReference>
<protein>
    <submittedName>
        <fullName evidence="7">Subtilase family</fullName>
    </submittedName>
</protein>
<dbReference type="InterPro" id="IPR050131">
    <property type="entry name" value="Peptidase_S8_subtilisin-like"/>
</dbReference>
<dbReference type="CDD" id="cd07492">
    <property type="entry name" value="Peptidases_S8_8"/>
    <property type="match status" value="1"/>
</dbReference>
<evidence type="ECO:0000256" key="5">
    <source>
        <dbReference type="PROSITE-ProRule" id="PRU01240"/>
    </source>
</evidence>
<feature type="active site" description="Charge relay system" evidence="5">
    <location>
        <position position="48"/>
    </location>
</feature>
<gene>
    <name evidence="7" type="ORF">CTER_4371</name>
</gene>
<name>S0FFU6_RUMCE</name>
<keyword evidence="4 5" id="KW-0720">Serine protease</keyword>
<evidence type="ECO:0000256" key="3">
    <source>
        <dbReference type="ARBA" id="ARBA00022801"/>
    </source>
</evidence>
<comment type="caution">
    <text evidence="7">The sequence shown here is derived from an EMBL/GenBank/DDBJ whole genome shotgun (WGS) entry which is preliminary data.</text>
</comment>
<evidence type="ECO:0000256" key="2">
    <source>
        <dbReference type="ARBA" id="ARBA00022670"/>
    </source>
</evidence>
<dbReference type="InterPro" id="IPR034067">
    <property type="entry name" value="Serine_protease_KerA-like_dom"/>
</dbReference>
<comment type="similarity">
    <text evidence="1 5">Belongs to the peptidase S8 family.</text>
</comment>
<keyword evidence="8" id="KW-1185">Reference proteome</keyword>
<evidence type="ECO:0000313" key="8">
    <source>
        <dbReference type="Proteomes" id="UP000014155"/>
    </source>
</evidence>
<dbReference type="SUPFAM" id="SSF52743">
    <property type="entry name" value="Subtilisin-like"/>
    <property type="match status" value="1"/>
</dbReference>
<evidence type="ECO:0000313" key="7">
    <source>
        <dbReference type="EMBL" id="EMS69980.1"/>
    </source>
</evidence>
<evidence type="ECO:0000256" key="1">
    <source>
        <dbReference type="ARBA" id="ARBA00011073"/>
    </source>
</evidence>
<dbReference type="PANTHER" id="PTHR43806:SF11">
    <property type="entry name" value="CEREVISIN-RELATED"/>
    <property type="match status" value="1"/>
</dbReference>
<evidence type="ECO:0000256" key="4">
    <source>
        <dbReference type="ARBA" id="ARBA00022825"/>
    </source>
</evidence>
<dbReference type="RefSeq" id="WP_004629445.1">
    <property type="nucleotide sequence ID" value="NZ_AORV01000061.1"/>
</dbReference>
<dbReference type="eggNOG" id="COG1404">
    <property type="taxonomic scope" value="Bacteria"/>
</dbReference>
<accession>S0FFU6</accession>
<dbReference type="GO" id="GO:0006508">
    <property type="term" value="P:proteolysis"/>
    <property type="evidence" value="ECO:0007669"/>
    <property type="project" value="UniProtKB-KW"/>
</dbReference>
<dbReference type="InterPro" id="IPR000209">
    <property type="entry name" value="Peptidase_S8/S53_dom"/>
</dbReference>
<sequence>MYKPHIAIIDDGVNEKLYKIGKLKHNIQVTPELKMCERVDYDPFIPSHGTTCAAIINKYAPETVLSSIKILDGESHTGMKAQLIKALKWCADNGIRLVNLSLGTIDYRDFNEIRESVSYAREKGVVIVAACNNRNIFTCPASLGDVIGVRCDCQDKLGEKEYIYNQKAPDGIEITANGGHKLEKFNGESKTTSVCNSYAAPLITALVYEIIRNNPDILLPDIREKLKKASILTDRIEREKPLPCNHTSYSMVDRNMDAPVIALYNYCGKEPEYLGRKLTDAFRKDGYNAINISEGKTGQDYCAGYINISSFIENKGDFITGALQMIFNVFDPDIMLVSVDMANQRKQNCINDMESNFDTDININVYEDLRIEIKSSNEARTFALRDDLEIDGLYSYITGLFAKFGNDYETAVNKD</sequence>
<dbReference type="GO" id="GO:0004252">
    <property type="term" value="F:serine-type endopeptidase activity"/>
    <property type="evidence" value="ECO:0007669"/>
    <property type="project" value="UniProtKB-UniRule"/>
</dbReference>
<organism evidence="7 8">
    <name type="scientific">Ruminiclostridium cellobioparum subsp. termitidis CT1112</name>
    <dbReference type="NCBI Taxonomy" id="1195236"/>
    <lineage>
        <taxon>Bacteria</taxon>
        <taxon>Bacillati</taxon>
        <taxon>Bacillota</taxon>
        <taxon>Clostridia</taxon>
        <taxon>Eubacteriales</taxon>
        <taxon>Oscillospiraceae</taxon>
        <taxon>Ruminiclostridium</taxon>
    </lineage>
</organism>
<feature type="domain" description="Peptidase S8/S53" evidence="6">
    <location>
        <begin position="5"/>
        <end position="230"/>
    </location>
</feature>